<name>A0A8J3WEE5_PLARO</name>
<dbReference type="Pfam" id="PF00797">
    <property type="entry name" value="Acetyltransf_2"/>
    <property type="match status" value="1"/>
</dbReference>
<dbReference type="AlphaFoldDB" id="A0A8J3WEE5"/>
<evidence type="ECO:0000256" key="1">
    <source>
        <dbReference type="ARBA" id="ARBA00006547"/>
    </source>
</evidence>
<accession>A0A8J3WEE5</accession>
<dbReference type="SUPFAM" id="SSF54001">
    <property type="entry name" value="Cysteine proteinases"/>
    <property type="match status" value="1"/>
</dbReference>
<evidence type="ECO:0000313" key="3">
    <source>
        <dbReference type="Proteomes" id="UP000655044"/>
    </source>
</evidence>
<sequence length="125" mass="13844">MPGGWRFDHDPRGAFLGMDFGPEPVEMSAFAEMHKHLSTSPDSGFVQVTTVQRRDATGADVLRGLVLTRVGNREDRLTVETSDDYFALLADVFGLTLDDVAPAERAALWDRLVAAHEVWRKENGS</sequence>
<dbReference type="GO" id="GO:0016407">
    <property type="term" value="F:acetyltransferase activity"/>
    <property type="evidence" value="ECO:0007669"/>
    <property type="project" value="InterPro"/>
</dbReference>
<dbReference type="EMBL" id="BOOI01000039">
    <property type="protein sequence ID" value="GIH85787.1"/>
    <property type="molecule type" value="Genomic_DNA"/>
</dbReference>
<proteinExistence type="inferred from homology"/>
<dbReference type="Proteomes" id="UP000655044">
    <property type="component" value="Unassembled WGS sequence"/>
</dbReference>
<dbReference type="InterPro" id="IPR053710">
    <property type="entry name" value="Arylamine_NAT_domain_sf"/>
</dbReference>
<dbReference type="Gene3D" id="3.30.2140.20">
    <property type="match status" value="1"/>
</dbReference>
<reference evidence="2" key="1">
    <citation type="submission" date="2021-01" db="EMBL/GenBank/DDBJ databases">
        <title>Whole genome shotgun sequence of Planobispora rosea NBRC 15558.</title>
        <authorList>
            <person name="Komaki H."/>
            <person name="Tamura T."/>
        </authorList>
    </citation>
    <scope>NUCLEOTIDE SEQUENCE</scope>
    <source>
        <strain evidence="2">NBRC 15558</strain>
    </source>
</reference>
<evidence type="ECO:0000313" key="2">
    <source>
        <dbReference type="EMBL" id="GIH85787.1"/>
    </source>
</evidence>
<comment type="caution">
    <text evidence="2">The sequence shown here is derived from an EMBL/GenBank/DDBJ whole genome shotgun (WGS) entry which is preliminary data.</text>
</comment>
<comment type="similarity">
    <text evidence="1">Belongs to the arylamine N-acetyltransferase family.</text>
</comment>
<gene>
    <name evidence="2" type="ORF">Pro02_41950</name>
</gene>
<dbReference type="InterPro" id="IPR038765">
    <property type="entry name" value="Papain-like_cys_pep_sf"/>
</dbReference>
<dbReference type="InterPro" id="IPR001447">
    <property type="entry name" value="Arylamine_N-AcTrfase"/>
</dbReference>
<organism evidence="2 3">
    <name type="scientific">Planobispora rosea</name>
    <dbReference type="NCBI Taxonomy" id="35762"/>
    <lineage>
        <taxon>Bacteria</taxon>
        <taxon>Bacillati</taxon>
        <taxon>Actinomycetota</taxon>
        <taxon>Actinomycetes</taxon>
        <taxon>Streptosporangiales</taxon>
        <taxon>Streptosporangiaceae</taxon>
        <taxon>Planobispora</taxon>
    </lineage>
</organism>
<keyword evidence="3" id="KW-1185">Reference proteome</keyword>
<protein>
    <submittedName>
        <fullName evidence="2">Uncharacterized protein</fullName>
    </submittedName>
</protein>